<evidence type="ECO:0000256" key="1">
    <source>
        <dbReference type="SAM" id="Phobius"/>
    </source>
</evidence>
<gene>
    <name evidence="2" type="ORF">H8876_05385</name>
</gene>
<proteinExistence type="predicted"/>
<dbReference type="Proteomes" id="UP000644115">
    <property type="component" value="Unassembled WGS sequence"/>
</dbReference>
<reference evidence="2" key="1">
    <citation type="submission" date="2020-08" db="EMBL/GenBank/DDBJ databases">
        <authorList>
            <person name="Liu C."/>
            <person name="Sun Q."/>
        </authorList>
    </citation>
    <scope>NUCLEOTIDE SEQUENCE</scope>
    <source>
        <strain evidence="2">BX16</strain>
    </source>
</reference>
<protein>
    <submittedName>
        <fullName evidence="2">Uncharacterized protein</fullName>
    </submittedName>
</protein>
<name>A0A923NCY2_9FIRM</name>
<organism evidence="2 3">
    <name type="scientific">Lentihominibacter faecis</name>
    <dbReference type="NCBI Taxonomy" id="2764712"/>
    <lineage>
        <taxon>Bacteria</taxon>
        <taxon>Bacillati</taxon>
        <taxon>Bacillota</taxon>
        <taxon>Clostridia</taxon>
        <taxon>Peptostreptococcales</taxon>
        <taxon>Anaerovoracaceae</taxon>
        <taxon>Lentihominibacter</taxon>
    </lineage>
</organism>
<feature type="transmembrane region" description="Helical" evidence="1">
    <location>
        <begin position="6"/>
        <end position="23"/>
    </location>
</feature>
<evidence type="ECO:0000313" key="3">
    <source>
        <dbReference type="Proteomes" id="UP000644115"/>
    </source>
</evidence>
<keyword evidence="1" id="KW-0812">Transmembrane</keyword>
<comment type="caution">
    <text evidence="2">The sequence shown here is derived from an EMBL/GenBank/DDBJ whole genome shotgun (WGS) entry which is preliminary data.</text>
</comment>
<dbReference type="EMBL" id="JACRWC010000067">
    <property type="protein sequence ID" value="MBC5999427.1"/>
    <property type="molecule type" value="Genomic_DNA"/>
</dbReference>
<keyword evidence="1" id="KW-1133">Transmembrane helix</keyword>
<dbReference type="RefSeq" id="WP_249286864.1">
    <property type="nucleotide sequence ID" value="NZ_JACRWC010000067.1"/>
</dbReference>
<evidence type="ECO:0000313" key="2">
    <source>
        <dbReference type="EMBL" id="MBC5999427.1"/>
    </source>
</evidence>
<accession>A0A923NCY2</accession>
<dbReference type="AlphaFoldDB" id="A0A923NCY2"/>
<keyword evidence="3" id="KW-1185">Reference proteome</keyword>
<keyword evidence="1" id="KW-0472">Membrane</keyword>
<sequence length="54" mass="5672">MKPKTAVFIIASFGILVVVAAYVKRGEFGIGSEWALPVIAAAIVPLKEGGKRNS</sequence>